<dbReference type="RefSeq" id="WP_236808450.1">
    <property type="nucleotide sequence ID" value="NZ_CP015163.1"/>
</dbReference>
<proteinExistence type="predicted"/>
<evidence type="ECO:0000313" key="2">
    <source>
        <dbReference type="EMBL" id="AXB46732.1"/>
    </source>
</evidence>
<dbReference type="Proteomes" id="UP000250434">
    <property type="component" value="Chromosome"/>
</dbReference>
<gene>
    <name evidence="2" type="ORF">A4R43_33375</name>
</gene>
<dbReference type="KEGG" id="aab:A4R43_33375"/>
<protein>
    <recommendedName>
        <fullName evidence="1">Butirosin biosynthesis protein H N-terminal domain-containing protein</fullName>
    </recommendedName>
</protein>
<accession>A0A344LFA8</accession>
<name>A0A344LFA8_9PSEU</name>
<sequence length="403" mass="43164">MGNQGHQLRGGVQPDVSAVANVLAGQGFHGPDGAPLSEALVFACSGGIGAGYLLWEFQHDGNKPLVLGFRGRWQYPQAWLESTVERLGVPAEVHTTTGAAGAARRLSEELAAGHPVIVLPDRYLLGYWHLPASTEAMGGHFVVAYGEENGRVLVDDRNLAPLTVERAAFDRARSRVVSYQNLLVRLRPPEDGIGAAELRAAVRAGLTECAERLSAKSASFSLPAWANWARLLTDEQKPKGWPTVFADRGGLTGTLLSIWDSVTPAGMTGGSLRGLFAAALTESAAVLDLPALAEQAQRWREINGLWHGFADAALDPSIEPFARMRELTSAITGGIFTEGDAMQQSAGQAAAELWMLRAQYDAVCPLSKKDVQVLFAELAARLREIHEAETAAIGALRSVIFEP</sequence>
<evidence type="ECO:0000313" key="3">
    <source>
        <dbReference type="Proteomes" id="UP000250434"/>
    </source>
</evidence>
<dbReference type="Pfam" id="PF14399">
    <property type="entry name" value="BtrH_N"/>
    <property type="match status" value="1"/>
</dbReference>
<reference evidence="2 3" key="1">
    <citation type="submission" date="2016-04" db="EMBL/GenBank/DDBJ databases">
        <title>Complete genome sequence and analysis of deep-sea sediment isolate, Amycolatopsis sp. WP1.</title>
        <authorList>
            <person name="Wang H."/>
            <person name="Chen S."/>
            <person name="Wu Q."/>
        </authorList>
    </citation>
    <scope>NUCLEOTIDE SEQUENCE [LARGE SCALE GENOMIC DNA]</scope>
    <source>
        <strain evidence="2 3">WP1</strain>
    </source>
</reference>
<organism evidence="2 3">
    <name type="scientific">Amycolatopsis albispora</name>
    <dbReference type="NCBI Taxonomy" id="1804986"/>
    <lineage>
        <taxon>Bacteria</taxon>
        <taxon>Bacillati</taxon>
        <taxon>Actinomycetota</taxon>
        <taxon>Actinomycetes</taxon>
        <taxon>Pseudonocardiales</taxon>
        <taxon>Pseudonocardiaceae</taxon>
        <taxon>Amycolatopsis</taxon>
    </lineage>
</organism>
<keyword evidence="3" id="KW-1185">Reference proteome</keyword>
<dbReference type="InterPro" id="IPR026935">
    <property type="entry name" value="BtrH_N"/>
</dbReference>
<dbReference type="AlphaFoldDB" id="A0A344LFA8"/>
<feature type="domain" description="Butirosin biosynthesis protein H N-terminal" evidence="1">
    <location>
        <begin position="17"/>
        <end position="156"/>
    </location>
</feature>
<evidence type="ECO:0000259" key="1">
    <source>
        <dbReference type="Pfam" id="PF14399"/>
    </source>
</evidence>
<dbReference type="EMBL" id="CP015163">
    <property type="protein sequence ID" value="AXB46732.1"/>
    <property type="molecule type" value="Genomic_DNA"/>
</dbReference>